<gene>
    <name evidence="3" type="ORF">J4H85_11400</name>
</gene>
<dbReference type="PANTHER" id="PTHR24321:SF15">
    <property type="entry name" value="OXIDOREDUCTASE UCPA"/>
    <property type="match status" value="1"/>
</dbReference>
<reference evidence="3" key="1">
    <citation type="submission" date="2021-03" db="EMBL/GenBank/DDBJ databases">
        <title>Leucobacter chromiisoli sp. nov., isolated from chromium-containing soil of chemical plant.</title>
        <authorList>
            <person name="Xu Z."/>
        </authorList>
    </citation>
    <scope>NUCLEOTIDE SEQUENCE</scope>
    <source>
        <strain evidence="3">K 70/01</strain>
    </source>
</reference>
<comment type="caution">
    <text evidence="3">The sequence shown here is derived from an EMBL/GenBank/DDBJ whole genome shotgun (WGS) entry which is preliminary data.</text>
</comment>
<dbReference type="RefSeq" id="WP_208239716.1">
    <property type="nucleotide sequence ID" value="NZ_BAAAQU010000002.1"/>
</dbReference>
<evidence type="ECO:0000256" key="1">
    <source>
        <dbReference type="ARBA" id="ARBA00006484"/>
    </source>
</evidence>
<dbReference type="InterPro" id="IPR036291">
    <property type="entry name" value="NAD(P)-bd_dom_sf"/>
</dbReference>
<dbReference type="PANTHER" id="PTHR24321">
    <property type="entry name" value="DEHYDROGENASES, SHORT CHAIN"/>
    <property type="match status" value="1"/>
</dbReference>
<evidence type="ECO:0000256" key="2">
    <source>
        <dbReference type="ARBA" id="ARBA00023002"/>
    </source>
</evidence>
<sequence length="276" mass="29146">MNRLQNKTCVIIGGGSVGGEITNGLAAAITYAREGADVVIVDLTDEAVTDALVRVRLECADQDITPQLLGVVGDATDDASMRDAVAQTIERFGKIDVLHNNVGIARMGGPIEQSLEDWQLVLNVNLTSMFITCKHVLPHMLERGSGSIVNIGSVGGMRYIGYNYPSYSATKGAVAQFTQNLAIEYAGRGIRANTVAPGYIDSPMIYRQISDAYDTVEEMVAARDALSPTGKMGDSFDVANAALFLASDEARYINGVCLPVDGGLVQSAVPASAPAV</sequence>
<comment type="similarity">
    <text evidence="1">Belongs to the short-chain dehydrogenases/reductases (SDR) family.</text>
</comment>
<evidence type="ECO:0000313" key="3">
    <source>
        <dbReference type="EMBL" id="MBO2990600.1"/>
    </source>
</evidence>
<dbReference type="InterPro" id="IPR020904">
    <property type="entry name" value="Sc_DH/Rdtase_CS"/>
</dbReference>
<dbReference type="PROSITE" id="PS00061">
    <property type="entry name" value="ADH_SHORT"/>
    <property type="match status" value="1"/>
</dbReference>
<dbReference type="PRINTS" id="PR00080">
    <property type="entry name" value="SDRFAMILY"/>
</dbReference>
<dbReference type="FunFam" id="3.40.50.720:FF:000084">
    <property type="entry name" value="Short-chain dehydrogenase reductase"/>
    <property type="match status" value="1"/>
</dbReference>
<name>A0A939TVA5_9MICO</name>
<dbReference type="AlphaFoldDB" id="A0A939TVA5"/>
<organism evidence="3 4">
    <name type="scientific">Leucobacter tardus</name>
    <dbReference type="NCBI Taxonomy" id="501483"/>
    <lineage>
        <taxon>Bacteria</taxon>
        <taxon>Bacillati</taxon>
        <taxon>Actinomycetota</taxon>
        <taxon>Actinomycetes</taxon>
        <taxon>Micrococcales</taxon>
        <taxon>Microbacteriaceae</taxon>
        <taxon>Leucobacter</taxon>
    </lineage>
</organism>
<accession>A0A939TVA5</accession>
<dbReference type="PRINTS" id="PR00081">
    <property type="entry name" value="GDHRDH"/>
</dbReference>
<dbReference type="Gene3D" id="3.40.50.720">
    <property type="entry name" value="NAD(P)-binding Rossmann-like Domain"/>
    <property type="match status" value="1"/>
</dbReference>
<dbReference type="CDD" id="cd05233">
    <property type="entry name" value="SDR_c"/>
    <property type="match status" value="1"/>
</dbReference>
<dbReference type="Pfam" id="PF13561">
    <property type="entry name" value="adh_short_C2"/>
    <property type="match status" value="1"/>
</dbReference>
<proteinExistence type="inferred from homology"/>
<keyword evidence="2" id="KW-0560">Oxidoreductase</keyword>
<dbReference type="InterPro" id="IPR002347">
    <property type="entry name" value="SDR_fam"/>
</dbReference>
<keyword evidence="4" id="KW-1185">Reference proteome</keyword>
<dbReference type="SUPFAM" id="SSF51735">
    <property type="entry name" value="NAD(P)-binding Rossmann-fold domains"/>
    <property type="match status" value="1"/>
</dbReference>
<protein>
    <submittedName>
        <fullName evidence="3">SDR family oxidoreductase</fullName>
    </submittedName>
</protein>
<evidence type="ECO:0000313" key="4">
    <source>
        <dbReference type="Proteomes" id="UP000668403"/>
    </source>
</evidence>
<dbReference type="EMBL" id="JAGFBF010000005">
    <property type="protein sequence ID" value="MBO2990600.1"/>
    <property type="molecule type" value="Genomic_DNA"/>
</dbReference>
<dbReference type="Proteomes" id="UP000668403">
    <property type="component" value="Unassembled WGS sequence"/>
</dbReference>
<dbReference type="GO" id="GO:0016491">
    <property type="term" value="F:oxidoreductase activity"/>
    <property type="evidence" value="ECO:0007669"/>
    <property type="project" value="UniProtKB-KW"/>
</dbReference>